<dbReference type="Gramene" id="Ma03_t28690.1">
    <property type="protein sequence ID" value="Ma03_p28690.1"/>
    <property type="gene ID" value="Ma03_g28690"/>
</dbReference>
<organism evidence="3 4">
    <name type="scientific">Musa acuminata subsp. malaccensis</name>
    <name type="common">Wild banana</name>
    <name type="synonym">Musa malaccensis</name>
    <dbReference type="NCBI Taxonomy" id="214687"/>
    <lineage>
        <taxon>Eukaryota</taxon>
        <taxon>Viridiplantae</taxon>
        <taxon>Streptophyta</taxon>
        <taxon>Embryophyta</taxon>
        <taxon>Tracheophyta</taxon>
        <taxon>Spermatophyta</taxon>
        <taxon>Magnoliopsida</taxon>
        <taxon>Liliopsida</taxon>
        <taxon>Zingiberales</taxon>
        <taxon>Musaceae</taxon>
        <taxon>Musa</taxon>
    </lineage>
</organism>
<evidence type="ECO:0000313" key="2">
    <source>
        <dbReference type="EMBL" id="CAG1851575.1"/>
    </source>
</evidence>
<dbReference type="PANTHER" id="PTHR36358:SF1">
    <property type="entry name" value="SUCCINATE DEHYDROGENASE SUBUNIT 4, MITOCHONDRIAL"/>
    <property type="match status" value="1"/>
</dbReference>
<name>A0A804IHG5_MUSAM</name>
<dbReference type="EMBL" id="HG996468">
    <property type="protein sequence ID" value="CAG1851575.1"/>
    <property type="molecule type" value="Genomic_DNA"/>
</dbReference>
<gene>
    <name evidence="2" type="ORF">GSMUA_189910.1</name>
    <name evidence="1" type="ORF">GSMUA_189930.1</name>
</gene>
<reference evidence="1" key="1">
    <citation type="submission" date="2021-03" db="EMBL/GenBank/DDBJ databases">
        <authorList>
            <consortium name="Genoscope - CEA"/>
            <person name="William W."/>
        </authorList>
    </citation>
    <scope>NUCLEOTIDE SEQUENCE</scope>
    <source>
        <strain evidence="1">Doubled-haploid Pahang</strain>
    </source>
</reference>
<dbReference type="EMBL" id="HG996468">
    <property type="protein sequence ID" value="CAG1851573.1"/>
    <property type="molecule type" value="Genomic_DNA"/>
</dbReference>
<dbReference type="PANTHER" id="PTHR36358">
    <property type="entry name" value="SUCCINATE DEHYDROGENASE SUBUNIT 4, MITOCHONDRIAL"/>
    <property type="match status" value="1"/>
</dbReference>
<dbReference type="Proteomes" id="UP000012960">
    <property type="component" value="Unplaced"/>
</dbReference>
<dbReference type="EnsemblPlants" id="Ma03_t28690.1">
    <property type="protein sequence ID" value="Ma03_p28690.1"/>
    <property type="gene ID" value="Ma03_g28690"/>
</dbReference>
<dbReference type="InterPro" id="IPR044963">
    <property type="entry name" value="SDH4"/>
</dbReference>
<proteinExistence type="predicted"/>
<evidence type="ECO:0000313" key="1">
    <source>
        <dbReference type="EMBL" id="CAG1851573.1"/>
    </source>
</evidence>
<dbReference type="GO" id="GO:0006099">
    <property type="term" value="P:tricarboxylic acid cycle"/>
    <property type="evidence" value="ECO:0007669"/>
    <property type="project" value="InterPro"/>
</dbReference>
<keyword evidence="4" id="KW-1185">Reference proteome</keyword>
<reference evidence="3" key="2">
    <citation type="submission" date="2021-05" db="UniProtKB">
        <authorList>
            <consortium name="EnsemblPlants"/>
        </authorList>
    </citation>
    <scope>IDENTIFICATION</scope>
    <source>
        <strain evidence="3">subsp. malaccensis</strain>
    </source>
</reference>
<evidence type="ECO:0000313" key="3">
    <source>
        <dbReference type="EnsemblPlants" id="Ma03_p28690.1"/>
    </source>
</evidence>
<sequence length="218" mass="23417">MASHLLSRAKNLTLSCRLLHHPYAPSDPVALAHCLRAVGSLVSSHPLPDPRSASAPTANRSSPVASCLARAPVFGHLVSGKISSERILQNGTFSPLHGSAQFLARSFHVKAQGGETNIQADNTHLQHNNVSDVIGVEAPSCLKGKENECSKVIAFSPLEVTHTKSRKSGLVNESLKVKTMELSIKTTYALIPALLLISKSKLTTPALVLCIYWIAWVF</sequence>
<evidence type="ECO:0000313" key="4">
    <source>
        <dbReference type="Proteomes" id="UP000012960"/>
    </source>
</evidence>
<dbReference type="GO" id="GO:0005743">
    <property type="term" value="C:mitochondrial inner membrane"/>
    <property type="evidence" value="ECO:0007669"/>
    <property type="project" value="InterPro"/>
</dbReference>
<dbReference type="GO" id="GO:0045273">
    <property type="term" value="C:respiratory chain complex II (succinate dehydrogenase)"/>
    <property type="evidence" value="ECO:0007669"/>
    <property type="project" value="InterPro"/>
</dbReference>
<accession>A0A804IHG5</accession>
<protein>
    <submittedName>
        <fullName evidence="1">(wild Malaysian banana) hypothetical protein</fullName>
    </submittedName>
</protein>
<dbReference type="KEGG" id="mus:103978640"/>
<dbReference type="GO" id="GO:0006121">
    <property type="term" value="P:mitochondrial electron transport, succinate to ubiquinone"/>
    <property type="evidence" value="ECO:0007669"/>
    <property type="project" value="InterPro"/>
</dbReference>
<dbReference type="AlphaFoldDB" id="A0A804IHG5"/>